<organism evidence="2 3">
    <name type="scientific">Agrocybe chaxingu</name>
    <dbReference type="NCBI Taxonomy" id="84603"/>
    <lineage>
        <taxon>Eukaryota</taxon>
        <taxon>Fungi</taxon>
        <taxon>Dikarya</taxon>
        <taxon>Basidiomycota</taxon>
        <taxon>Agaricomycotina</taxon>
        <taxon>Agaricomycetes</taxon>
        <taxon>Agaricomycetidae</taxon>
        <taxon>Agaricales</taxon>
        <taxon>Agaricineae</taxon>
        <taxon>Strophariaceae</taxon>
        <taxon>Agrocybe</taxon>
    </lineage>
</organism>
<feature type="compositionally biased region" description="Acidic residues" evidence="1">
    <location>
        <begin position="94"/>
        <end position="105"/>
    </location>
</feature>
<dbReference type="EMBL" id="JANKHO010000489">
    <property type="protein sequence ID" value="KAJ3509286.1"/>
    <property type="molecule type" value="Genomic_DNA"/>
</dbReference>
<dbReference type="AlphaFoldDB" id="A0A9W8K1A3"/>
<keyword evidence="3" id="KW-1185">Reference proteome</keyword>
<dbReference type="OrthoDB" id="3271141at2759"/>
<feature type="compositionally biased region" description="Basic and acidic residues" evidence="1">
    <location>
        <begin position="79"/>
        <end position="93"/>
    </location>
</feature>
<comment type="caution">
    <text evidence="2">The sequence shown here is derived from an EMBL/GenBank/DDBJ whole genome shotgun (WGS) entry which is preliminary data.</text>
</comment>
<sequence length="468" mass="53344">MPPFTDWDSIPSSVPVVSEGGNPHAFSTTPVLSQANVKFEEWQGIDVKNPPRWSMTPNPSFDDIPMSTPLPPQCRHSSPNHDFRDQSDCRSADHEDEGLDNGEDTEAEDFFCLGIDADTRKQAMQIEELKRTAATKADFAFVLRKLYGFDHRGLEHQEPAPEQQDEIRWGPKHRDPEVVKLQRRIRLHTKKLLKVGQIDPNTQLPYEVCLASKPDIEAFLASKMRRCGPTLERFAIDLTSTKSAWNKKLARVFADSFLSSEQHGPPEDHDHIVDMFLTHLYHLIVLQLRDWRSDACGKHLHGPAMEKLLRVLEELPLECHSGDESAHIGGDNRYVIKDIPWRNPAIRQLFKVLDWLHLSLRFNGTHRAGRGAFPRVRVEAGRFDIGDAPPGLPQNFYRPSYLAGLDEEALEALKMKPPVEIAIPAFLFWKAARYRRVLTWRDGLNILEENDPALPPAEETYYPLGRVA</sequence>
<evidence type="ECO:0000256" key="1">
    <source>
        <dbReference type="SAM" id="MobiDB-lite"/>
    </source>
</evidence>
<feature type="region of interest" description="Disordered" evidence="1">
    <location>
        <begin position="1"/>
        <end position="28"/>
    </location>
</feature>
<dbReference type="Proteomes" id="UP001148786">
    <property type="component" value="Unassembled WGS sequence"/>
</dbReference>
<protein>
    <submittedName>
        <fullName evidence="2">Uncharacterized protein</fullName>
    </submittedName>
</protein>
<name>A0A9W8K1A3_9AGAR</name>
<gene>
    <name evidence="2" type="ORF">NLJ89_g5303</name>
</gene>
<feature type="region of interest" description="Disordered" evidence="1">
    <location>
        <begin position="47"/>
        <end position="105"/>
    </location>
</feature>
<reference evidence="2" key="1">
    <citation type="submission" date="2022-07" db="EMBL/GenBank/DDBJ databases">
        <title>Genome Sequence of Agrocybe chaxingu.</title>
        <authorList>
            <person name="Buettner E."/>
        </authorList>
    </citation>
    <scope>NUCLEOTIDE SEQUENCE</scope>
    <source>
        <strain evidence="2">MP-N11</strain>
    </source>
</reference>
<evidence type="ECO:0000313" key="2">
    <source>
        <dbReference type="EMBL" id="KAJ3509286.1"/>
    </source>
</evidence>
<proteinExistence type="predicted"/>
<evidence type="ECO:0000313" key="3">
    <source>
        <dbReference type="Proteomes" id="UP001148786"/>
    </source>
</evidence>
<accession>A0A9W8K1A3</accession>